<accession>A0ABW3EIP9</accession>
<reference evidence="3" key="1">
    <citation type="journal article" date="2019" name="Int. J. Syst. Evol. Microbiol.">
        <title>The Global Catalogue of Microorganisms (GCM) 10K type strain sequencing project: providing services to taxonomists for standard genome sequencing and annotation.</title>
        <authorList>
            <consortium name="The Broad Institute Genomics Platform"/>
            <consortium name="The Broad Institute Genome Sequencing Center for Infectious Disease"/>
            <person name="Wu L."/>
            <person name="Ma J."/>
        </authorList>
    </citation>
    <scope>NUCLEOTIDE SEQUENCE [LARGE SCALE GENOMIC DNA]</scope>
    <source>
        <strain evidence="3">JCM 31202</strain>
    </source>
</reference>
<dbReference type="PRINTS" id="PR01397">
    <property type="entry name" value="DHBDHDRGNASE"/>
</dbReference>
<dbReference type="PANTHER" id="PTHR43431:SF1">
    <property type="entry name" value="OS08G0476300 PROTEIN"/>
    <property type="match status" value="1"/>
</dbReference>
<protein>
    <submittedName>
        <fullName evidence="2">SDR family NAD(P)-dependent oxidoreductase</fullName>
    </submittedName>
</protein>
<keyword evidence="3" id="KW-1185">Reference proteome</keyword>
<dbReference type="InterPro" id="IPR003560">
    <property type="entry name" value="DHB_DH"/>
</dbReference>
<dbReference type="SUPFAM" id="SSF54427">
    <property type="entry name" value="NTF2-like"/>
    <property type="match status" value="1"/>
</dbReference>
<dbReference type="InterPro" id="IPR036291">
    <property type="entry name" value="NAD(P)-bd_dom_sf"/>
</dbReference>
<dbReference type="InterPro" id="IPR037401">
    <property type="entry name" value="SnoaL-like"/>
</dbReference>
<proteinExistence type="predicted"/>
<name>A0ABW3EIP9_9ACTN</name>
<sequence>MSGVVIIGAGPGIGRAVARRFARAGQPIALVARTDATLEAVAAAVDGVPVFTARADSSDEEALRGALDRTIAEMGVPDVAVYNAAVVRADALDELPARELLATYAVNVAGAAVAAAHLMPRMAERGGGTFIITGGMPAPKPSYATLSLGKAAVRTLVALLDQRYGPSGVHAATVTVDGPVAPGTAFDPDDIAEHYWRLHERPEREVLHTERSAHDIVTGLLTAWTEAFNERRAADLAAMFTADALFQGIGPGPLAGPGEIRGYYERVPEGTTADARVLRAARSPGGAVAAFADVAFSAPTGGTRVRLSLDLQLEDDTWRIRHYHAAIASPGEPSASAAS</sequence>
<evidence type="ECO:0000313" key="2">
    <source>
        <dbReference type="EMBL" id="MFD0899585.1"/>
    </source>
</evidence>
<dbReference type="Gene3D" id="3.40.50.720">
    <property type="entry name" value="NAD(P)-binding Rossmann-like Domain"/>
    <property type="match status" value="1"/>
</dbReference>
<dbReference type="EMBL" id="JBHTJA010000004">
    <property type="protein sequence ID" value="MFD0899585.1"/>
    <property type="molecule type" value="Genomic_DNA"/>
</dbReference>
<dbReference type="SUPFAM" id="SSF51735">
    <property type="entry name" value="NAD(P)-binding Rossmann-fold domains"/>
    <property type="match status" value="1"/>
</dbReference>
<dbReference type="Pfam" id="PF13474">
    <property type="entry name" value="SnoaL_3"/>
    <property type="match status" value="1"/>
</dbReference>
<dbReference type="PANTHER" id="PTHR43431">
    <property type="entry name" value="OXIDOREDUCTASE, SHORT CHAIN DEHYDROGENASE/REDUCTASE FAMILY (AFU_ORTHOLOGUE AFUA_5G14000)"/>
    <property type="match status" value="1"/>
</dbReference>
<organism evidence="2 3">
    <name type="scientific">Actinomadura sediminis</name>
    <dbReference type="NCBI Taxonomy" id="1038904"/>
    <lineage>
        <taxon>Bacteria</taxon>
        <taxon>Bacillati</taxon>
        <taxon>Actinomycetota</taxon>
        <taxon>Actinomycetes</taxon>
        <taxon>Streptosporangiales</taxon>
        <taxon>Thermomonosporaceae</taxon>
        <taxon>Actinomadura</taxon>
    </lineage>
</organism>
<comment type="caution">
    <text evidence="2">The sequence shown here is derived from an EMBL/GenBank/DDBJ whole genome shotgun (WGS) entry which is preliminary data.</text>
</comment>
<feature type="domain" description="SnoaL-like" evidence="1">
    <location>
        <begin position="219"/>
        <end position="327"/>
    </location>
</feature>
<evidence type="ECO:0000259" key="1">
    <source>
        <dbReference type="Pfam" id="PF13474"/>
    </source>
</evidence>
<dbReference type="InterPro" id="IPR002347">
    <property type="entry name" value="SDR_fam"/>
</dbReference>
<evidence type="ECO:0000313" key="3">
    <source>
        <dbReference type="Proteomes" id="UP001596972"/>
    </source>
</evidence>
<dbReference type="Gene3D" id="3.10.450.50">
    <property type="match status" value="1"/>
</dbReference>
<dbReference type="RefSeq" id="WP_378296446.1">
    <property type="nucleotide sequence ID" value="NZ_JBHTJA010000004.1"/>
</dbReference>
<dbReference type="InterPro" id="IPR032710">
    <property type="entry name" value="NTF2-like_dom_sf"/>
</dbReference>
<dbReference type="Proteomes" id="UP001596972">
    <property type="component" value="Unassembled WGS sequence"/>
</dbReference>
<gene>
    <name evidence="2" type="ORF">ACFQ11_04235</name>
</gene>
<dbReference type="Pfam" id="PF00106">
    <property type="entry name" value="adh_short"/>
    <property type="match status" value="1"/>
</dbReference>